<dbReference type="GO" id="GO:0005737">
    <property type="term" value="C:cytoplasm"/>
    <property type="evidence" value="ECO:0007669"/>
    <property type="project" value="UniProtKB-SubCell"/>
</dbReference>
<dbReference type="UniPathway" id="UPA00094"/>
<keyword evidence="16" id="KW-1185">Reference proteome</keyword>
<feature type="region of interest" description="ACP-binding" evidence="12">
    <location>
        <begin position="287"/>
        <end position="291"/>
    </location>
</feature>
<evidence type="ECO:0000256" key="5">
    <source>
        <dbReference type="ARBA" id="ARBA00022679"/>
    </source>
</evidence>
<evidence type="ECO:0000256" key="6">
    <source>
        <dbReference type="ARBA" id="ARBA00022832"/>
    </source>
</evidence>
<evidence type="ECO:0000256" key="3">
    <source>
        <dbReference type="ARBA" id="ARBA00012333"/>
    </source>
</evidence>
<keyword evidence="5 12" id="KW-0808">Transferase</keyword>
<dbReference type="InterPro" id="IPR013747">
    <property type="entry name" value="ACP_syn_III_C"/>
</dbReference>
<evidence type="ECO:0000256" key="1">
    <source>
        <dbReference type="ARBA" id="ARBA00005194"/>
    </source>
</evidence>
<accession>A0A0K1QD99</accession>
<evidence type="ECO:0000256" key="9">
    <source>
        <dbReference type="ARBA" id="ARBA00023268"/>
    </source>
</evidence>
<comment type="pathway">
    <text evidence="1 12">Lipid metabolism; fatty acid biosynthesis.</text>
</comment>
<comment type="subunit">
    <text evidence="12">Homodimer.</text>
</comment>
<keyword evidence="12" id="KW-0963">Cytoplasm</keyword>
<dbReference type="GO" id="GO:0004315">
    <property type="term" value="F:3-oxoacyl-[acyl-carrier-protein] synthase activity"/>
    <property type="evidence" value="ECO:0007669"/>
    <property type="project" value="InterPro"/>
</dbReference>
<evidence type="ECO:0000256" key="2">
    <source>
        <dbReference type="ARBA" id="ARBA00008642"/>
    </source>
</evidence>
<keyword evidence="10 12" id="KW-0012">Acyltransferase</keyword>
<feature type="active site" evidence="12">
    <location>
        <position position="286"/>
    </location>
</feature>
<dbReference type="InterPro" id="IPR016039">
    <property type="entry name" value="Thiolase-like"/>
</dbReference>
<sequence>MPTVDVPIYPRPFFCAVLKTLPPLMITPASRILGTGHYLPSIVRTNLDLERMVETSDEWIRERTGIRERRIAPEGIVTSDMATAAAKSALEAAELKPSDIDMILVGTVTPDMPMPATAVYVQQKLGAGSCPAMDLSAACAGFIFGLSIADQFIRSGTMKNILVIGVELLSRVVNWEDRTTCVLFGDGAGAVILGPAGGATTTDGKPRGVLSTKIQSDGALAQSLMIPGGGSVTPMSLEALELKRHKVHMKGQDIFKVAVKNLYSATKEALDLTGMTADQVDWICPHQANLRIIDFAATRLGVPKEKVLINIDRVGNTSSASIPILLDESIRSGKVHAGDTVAMCALGAGISWGGAIIRL</sequence>
<dbReference type="Proteomes" id="UP000064967">
    <property type="component" value="Chromosome"/>
</dbReference>
<dbReference type="PANTHER" id="PTHR43091:SF1">
    <property type="entry name" value="BETA-KETOACYL-[ACYL-CARRIER-PROTEIN] SYNTHASE III, CHLOROPLASTIC"/>
    <property type="match status" value="1"/>
</dbReference>
<dbReference type="InterPro" id="IPR013751">
    <property type="entry name" value="ACP_syn_III_N"/>
</dbReference>
<dbReference type="HAMAP" id="MF_01815">
    <property type="entry name" value="FabH"/>
    <property type="match status" value="1"/>
</dbReference>
<keyword evidence="9 12" id="KW-0511">Multifunctional enzyme</keyword>
<proteinExistence type="inferred from homology"/>
<dbReference type="EMBL" id="CP012333">
    <property type="protein sequence ID" value="AKV03647.1"/>
    <property type="molecule type" value="Genomic_DNA"/>
</dbReference>
<dbReference type="KEGG" id="llu:AKJ09_10310"/>
<name>A0A0K1QD99_9BACT</name>
<keyword evidence="7 12" id="KW-0443">Lipid metabolism</keyword>
<dbReference type="FunFam" id="3.40.47.10:FF:000004">
    <property type="entry name" value="3-oxoacyl-[acyl-carrier-protein] synthase 3"/>
    <property type="match status" value="1"/>
</dbReference>
<comment type="similarity">
    <text evidence="2 12">Belongs to the thiolase-like superfamily. FabH family.</text>
</comment>
<dbReference type="SUPFAM" id="SSF53901">
    <property type="entry name" value="Thiolase-like"/>
    <property type="match status" value="1"/>
</dbReference>
<reference evidence="15 16" key="1">
    <citation type="submission" date="2015-08" db="EMBL/GenBank/DDBJ databases">
        <authorList>
            <person name="Babu N.S."/>
            <person name="Beckwith C.J."/>
            <person name="Beseler K.G."/>
            <person name="Brison A."/>
            <person name="Carone J.V."/>
            <person name="Caskin T.P."/>
            <person name="Diamond M."/>
            <person name="Durham M.E."/>
            <person name="Foxe J.M."/>
            <person name="Go M."/>
            <person name="Henderson B.A."/>
            <person name="Jones I.B."/>
            <person name="McGettigan J.A."/>
            <person name="Micheletti S.J."/>
            <person name="Nasrallah M.E."/>
            <person name="Ortiz D."/>
            <person name="Piller C.R."/>
            <person name="Privatt S.R."/>
            <person name="Schneider S.L."/>
            <person name="Sharp S."/>
            <person name="Smith T.C."/>
            <person name="Stanton J.D."/>
            <person name="Ullery H.E."/>
            <person name="Wilson R.J."/>
            <person name="Serrano M.G."/>
            <person name="Buck G."/>
            <person name="Lee V."/>
            <person name="Wang Y."/>
            <person name="Carvalho R."/>
            <person name="Voegtly L."/>
            <person name="Shi R."/>
            <person name="Duckworth R."/>
            <person name="Johnson A."/>
            <person name="Loviza R."/>
            <person name="Walstead R."/>
            <person name="Shah Z."/>
            <person name="Kiflezghi M."/>
            <person name="Wade K."/>
            <person name="Ball S.L."/>
            <person name="Bradley K.W."/>
            <person name="Asai D.J."/>
            <person name="Bowman C.A."/>
            <person name="Russell D.A."/>
            <person name="Pope W.H."/>
            <person name="Jacobs-Sera D."/>
            <person name="Hendrix R.W."/>
            <person name="Hatfull G.F."/>
        </authorList>
    </citation>
    <scope>NUCLEOTIDE SEQUENCE [LARGE SCALE GENOMIC DNA]</scope>
    <source>
        <strain evidence="15 16">DSM 27648</strain>
    </source>
</reference>
<dbReference type="CDD" id="cd00830">
    <property type="entry name" value="KAS_III"/>
    <property type="match status" value="1"/>
</dbReference>
<dbReference type="InterPro" id="IPR004655">
    <property type="entry name" value="FabH"/>
</dbReference>
<feature type="active site" evidence="12">
    <location>
        <position position="139"/>
    </location>
</feature>
<evidence type="ECO:0000256" key="10">
    <source>
        <dbReference type="ARBA" id="ARBA00023315"/>
    </source>
</evidence>
<comment type="domain">
    <text evidence="12">The last Arg residue of the ACP-binding site is essential for the weak association between ACP/AcpP and FabH.</text>
</comment>
<dbReference type="STRING" id="1391654.AKJ09_10310"/>
<evidence type="ECO:0000313" key="16">
    <source>
        <dbReference type="Proteomes" id="UP000064967"/>
    </source>
</evidence>
<dbReference type="Pfam" id="PF08545">
    <property type="entry name" value="ACP_syn_III"/>
    <property type="match status" value="1"/>
</dbReference>
<evidence type="ECO:0000313" key="15">
    <source>
        <dbReference type="EMBL" id="AKV03647.1"/>
    </source>
</evidence>
<dbReference type="PATRIC" id="fig|1391654.3.peg.10447"/>
<dbReference type="EC" id="2.3.1.180" evidence="3 12"/>
<keyword evidence="4 12" id="KW-0444">Lipid biosynthesis</keyword>
<protein>
    <recommendedName>
        <fullName evidence="3 12">Beta-ketoacyl-[acyl-carrier-protein] synthase III</fullName>
        <shortName evidence="12">Beta-ketoacyl-ACP synthase III</shortName>
        <shortName evidence="12">KAS III</shortName>
        <ecNumber evidence="3 12">2.3.1.180</ecNumber>
    </recommendedName>
    <alternativeName>
        <fullName evidence="12">3-oxoacyl-[acyl-carrier-protein] synthase 3</fullName>
    </alternativeName>
    <alternativeName>
        <fullName evidence="12">3-oxoacyl-[acyl-carrier-protein] synthase III</fullName>
    </alternativeName>
</protein>
<evidence type="ECO:0000256" key="11">
    <source>
        <dbReference type="ARBA" id="ARBA00051096"/>
    </source>
</evidence>
<dbReference type="PANTHER" id="PTHR43091">
    <property type="entry name" value="3-OXOACYL-[ACYL-CARRIER-PROTEIN] SYNTHASE"/>
    <property type="match status" value="1"/>
</dbReference>
<dbReference type="AlphaFoldDB" id="A0A0K1QD99"/>
<dbReference type="Pfam" id="PF08541">
    <property type="entry name" value="ACP_syn_III_C"/>
    <property type="match status" value="1"/>
</dbReference>
<keyword evidence="8 12" id="KW-0275">Fatty acid biosynthesis</keyword>
<evidence type="ECO:0000259" key="13">
    <source>
        <dbReference type="Pfam" id="PF08541"/>
    </source>
</evidence>
<evidence type="ECO:0000259" key="14">
    <source>
        <dbReference type="Pfam" id="PF08545"/>
    </source>
</evidence>
<evidence type="ECO:0000256" key="4">
    <source>
        <dbReference type="ARBA" id="ARBA00022516"/>
    </source>
</evidence>
<dbReference type="NCBIfam" id="TIGR00747">
    <property type="entry name" value="fabH"/>
    <property type="match status" value="1"/>
</dbReference>
<comment type="catalytic activity">
    <reaction evidence="11">
        <text>malonyl-[ACP] + acetyl-CoA + H(+) = 3-oxobutanoyl-[ACP] + CO2 + CoA</text>
        <dbReference type="Rhea" id="RHEA:12080"/>
        <dbReference type="Rhea" id="RHEA-COMP:9623"/>
        <dbReference type="Rhea" id="RHEA-COMP:9625"/>
        <dbReference type="ChEBI" id="CHEBI:15378"/>
        <dbReference type="ChEBI" id="CHEBI:16526"/>
        <dbReference type="ChEBI" id="CHEBI:57287"/>
        <dbReference type="ChEBI" id="CHEBI:57288"/>
        <dbReference type="ChEBI" id="CHEBI:78449"/>
        <dbReference type="ChEBI" id="CHEBI:78450"/>
        <dbReference type="EC" id="2.3.1.180"/>
    </reaction>
    <physiologicalReaction direction="left-to-right" evidence="11">
        <dbReference type="Rhea" id="RHEA:12081"/>
    </physiologicalReaction>
</comment>
<dbReference type="GO" id="GO:0006633">
    <property type="term" value="P:fatty acid biosynthetic process"/>
    <property type="evidence" value="ECO:0007669"/>
    <property type="project" value="UniProtKB-UniRule"/>
</dbReference>
<feature type="active site" evidence="12">
    <location>
        <position position="316"/>
    </location>
</feature>
<dbReference type="Gene3D" id="3.40.47.10">
    <property type="match status" value="1"/>
</dbReference>
<feature type="domain" description="Beta-ketoacyl-[acyl-carrier-protein] synthase III C-terminal" evidence="13">
    <location>
        <begin position="271"/>
        <end position="358"/>
    </location>
</feature>
<comment type="function">
    <text evidence="12">Catalyzes the condensation reaction of fatty acid synthesis by the addition to an acyl acceptor of two carbons from malonyl-ACP. Catalyzes the first condensation reaction which initiates fatty acid synthesis and may therefore play a role in governing the total rate of fatty acid production. Possesses both acetoacetyl-ACP synthase and acetyl transacylase activities. Its substrate specificity determines the biosynthesis of branched-chain and/or straight-chain of fatty acids.</text>
</comment>
<dbReference type="NCBIfam" id="NF006829">
    <property type="entry name" value="PRK09352.1"/>
    <property type="match status" value="1"/>
</dbReference>
<feature type="domain" description="Beta-ketoacyl-[acyl-carrier-protein] synthase III N-terminal" evidence="14">
    <location>
        <begin position="133"/>
        <end position="218"/>
    </location>
</feature>
<comment type="subcellular location">
    <subcellularLocation>
        <location evidence="12">Cytoplasm</location>
    </subcellularLocation>
</comment>
<organism evidence="15 16">
    <name type="scientific">Labilithrix luteola</name>
    <dbReference type="NCBI Taxonomy" id="1391654"/>
    <lineage>
        <taxon>Bacteria</taxon>
        <taxon>Pseudomonadati</taxon>
        <taxon>Myxococcota</taxon>
        <taxon>Polyangia</taxon>
        <taxon>Polyangiales</taxon>
        <taxon>Labilitrichaceae</taxon>
        <taxon>Labilithrix</taxon>
    </lineage>
</organism>
<gene>
    <name evidence="12" type="primary">fabH</name>
    <name evidence="15" type="ORF">AKJ09_10310</name>
</gene>
<evidence type="ECO:0000256" key="8">
    <source>
        <dbReference type="ARBA" id="ARBA00023160"/>
    </source>
</evidence>
<keyword evidence="6 12" id="KW-0276">Fatty acid metabolism</keyword>
<evidence type="ECO:0000256" key="12">
    <source>
        <dbReference type="HAMAP-Rule" id="MF_01815"/>
    </source>
</evidence>
<dbReference type="GO" id="GO:0033818">
    <property type="term" value="F:beta-ketoacyl-acyl-carrier-protein synthase III activity"/>
    <property type="evidence" value="ECO:0007669"/>
    <property type="project" value="UniProtKB-UniRule"/>
</dbReference>
<evidence type="ECO:0000256" key="7">
    <source>
        <dbReference type="ARBA" id="ARBA00023098"/>
    </source>
</evidence>